<evidence type="ECO:0000256" key="1">
    <source>
        <dbReference type="SAM" id="MobiDB-lite"/>
    </source>
</evidence>
<gene>
    <name evidence="2" type="ORF">FCC1311_062072</name>
</gene>
<dbReference type="PANTHER" id="PTHR15615:SF108">
    <property type="entry name" value="PROTEIN CNPPD1"/>
    <property type="match status" value="1"/>
</dbReference>
<sequence>MGLADAGARLSRRLSAKGGALLRKAAASRPERAASAQSEESGVSDVDESRGAALRESNALNEEGLSIISNIARELELRIEAEGHDNEEDPFSKGKIPGISVEDYMCRLSRYVNVWRRHAGGRESAGVRAAVMTIIYLRHLEEMHPDFGLNQKNVHRILMAGYLVAVKWSEDQVMSTDWWAKVSGISQAEVNRLESVFCNMLEFELFIDDVVYDTTLRDFEPESSDVDRDDYEDEP</sequence>
<evidence type="ECO:0000313" key="3">
    <source>
        <dbReference type="Proteomes" id="UP000241890"/>
    </source>
</evidence>
<dbReference type="Proteomes" id="UP000241890">
    <property type="component" value="Unassembled WGS sequence"/>
</dbReference>
<accession>A0A2R5GGH7</accession>
<dbReference type="Gene3D" id="1.10.472.10">
    <property type="entry name" value="Cyclin-like"/>
    <property type="match status" value="1"/>
</dbReference>
<evidence type="ECO:0000313" key="2">
    <source>
        <dbReference type="EMBL" id="GBG29987.1"/>
    </source>
</evidence>
<keyword evidence="3" id="KW-1185">Reference proteome</keyword>
<comment type="caution">
    <text evidence="2">The sequence shown here is derived from an EMBL/GenBank/DDBJ whole genome shotgun (WGS) entry which is preliminary data.</text>
</comment>
<feature type="region of interest" description="Disordered" evidence="1">
    <location>
        <begin position="25"/>
        <end position="50"/>
    </location>
</feature>
<dbReference type="GO" id="GO:0019901">
    <property type="term" value="F:protein kinase binding"/>
    <property type="evidence" value="ECO:0007669"/>
    <property type="project" value="InterPro"/>
</dbReference>
<dbReference type="Pfam" id="PF08613">
    <property type="entry name" value="Cyclin"/>
    <property type="match status" value="1"/>
</dbReference>
<feature type="compositionally biased region" description="Low complexity" evidence="1">
    <location>
        <begin position="25"/>
        <end position="44"/>
    </location>
</feature>
<name>A0A2R5GGH7_9STRA</name>
<dbReference type="PANTHER" id="PTHR15615">
    <property type="match status" value="1"/>
</dbReference>
<dbReference type="EMBL" id="BEYU01000068">
    <property type="protein sequence ID" value="GBG29987.1"/>
    <property type="molecule type" value="Genomic_DNA"/>
</dbReference>
<dbReference type="InParanoid" id="A0A2R5GGH7"/>
<proteinExistence type="predicted"/>
<organism evidence="2 3">
    <name type="scientific">Hondaea fermentalgiana</name>
    <dbReference type="NCBI Taxonomy" id="2315210"/>
    <lineage>
        <taxon>Eukaryota</taxon>
        <taxon>Sar</taxon>
        <taxon>Stramenopiles</taxon>
        <taxon>Bigyra</taxon>
        <taxon>Labyrinthulomycetes</taxon>
        <taxon>Thraustochytrida</taxon>
        <taxon>Thraustochytriidae</taxon>
        <taxon>Hondaea</taxon>
    </lineage>
</organism>
<dbReference type="AlphaFoldDB" id="A0A2R5GGH7"/>
<dbReference type="OrthoDB" id="337735at2759"/>
<reference evidence="2 3" key="1">
    <citation type="submission" date="2017-12" db="EMBL/GenBank/DDBJ databases">
        <title>Sequencing, de novo assembly and annotation of complete genome of a new Thraustochytrid species, strain FCC1311.</title>
        <authorList>
            <person name="Sedici K."/>
            <person name="Godart F."/>
            <person name="Aiese Cigliano R."/>
            <person name="Sanseverino W."/>
            <person name="Barakat M."/>
            <person name="Ortet P."/>
            <person name="Marechal E."/>
            <person name="Cagnac O."/>
            <person name="Amato A."/>
        </authorList>
    </citation>
    <scope>NUCLEOTIDE SEQUENCE [LARGE SCALE GENOMIC DNA]</scope>
</reference>
<protein>
    <submittedName>
        <fullName evidence="2">Cyclin-U4-1</fullName>
    </submittedName>
</protein>
<dbReference type="InterPro" id="IPR013922">
    <property type="entry name" value="Cyclin_PHO80-like"/>
</dbReference>